<dbReference type="InterPro" id="IPR050313">
    <property type="entry name" value="Carb_Metab_HTH_regulators"/>
</dbReference>
<dbReference type="PROSITE" id="PS51000">
    <property type="entry name" value="HTH_DEOR_2"/>
    <property type="match status" value="1"/>
</dbReference>
<comment type="caution">
    <text evidence="5">The sequence shown here is derived from an EMBL/GenBank/DDBJ whole genome shotgun (WGS) entry which is preliminary data.</text>
</comment>
<dbReference type="AlphaFoldDB" id="A0A5C8FXR5"/>
<dbReference type="InterPro" id="IPR036388">
    <property type="entry name" value="WH-like_DNA-bd_sf"/>
</dbReference>
<dbReference type="Gene3D" id="3.40.50.1360">
    <property type="match status" value="1"/>
</dbReference>
<dbReference type="SUPFAM" id="SSF46785">
    <property type="entry name" value="Winged helix' DNA-binding domain"/>
    <property type="match status" value="1"/>
</dbReference>
<dbReference type="EMBL" id="SAYI01000019">
    <property type="protein sequence ID" value="TXJ54472.1"/>
    <property type="molecule type" value="Genomic_DNA"/>
</dbReference>
<dbReference type="Gene3D" id="1.10.10.10">
    <property type="entry name" value="Winged helix-like DNA-binding domain superfamily/Winged helix DNA-binding domain"/>
    <property type="match status" value="1"/>
</dbReference>
<protein>
    <submittedName>
        <fullName evidence="5">DeoR/GlpR transcriptional regulator</fullName>
    </submittedName>
</protein>
<dbReference type="InterPro" id="IPR036390">
    <property type="entry name" value="WH_DNA-bd_sf"/>
</dbReference>
<proteinExistence type="predicted"/>
<evidence type="ECO:0000313" key="5">
    <source>
        <dbReference type="EMBL" id="TXJ54472.1"/>
    </source>
</evidence>
<dbReference type="InterPro" id="IPR018356">
    <property type="entry name" value="Tscrpt_reg_HTH_DeoR_CS"/>
</dbReference>
<sequence>MESFERERTILEYLKTNNSESIENLAKICNSSSMTIRRDIKRLIELKTIEQRHGFVSLNRDISLLVPYAYRETLNKEVKKIMALKAIQLIEDGDVIILDAGTSCIEIAYILNSKKNLTVITNDLNIANIVSNYDIEVYIAGGKIENKNYCSSSIDTIKYIKKFRVSKAFIGTSGITSNFYFCANSCDKSEIKKTMINISNKCILMADDSKFNSPSIIKVKSLQDFDYIITNKIFSNDEINHIQKNNGGKILNV</sequence>
<name>A0A5C8FXR5_9SPIR</name>
<dbReference type="InterPro" id="IPR001034">
    <property type="entry name" value="DeoR_HTH"/>
</dbReference>
<dbReference type="GO" id="GO:0003700">
    <property type="term" value="F:DNA-binding transcription factor activity"/>
    <property type="evidence" value="ECO:0007669"/>
    <property type="project" value="InterPro"/>
</dbReference>
<dbReference type="PANTHER" id="PTHR30363">
    <property type="entry name" value="HTH-TYPE TRANSCRIPTIONAL REGULATOR SRLR-RELATED"/>
    <property type="match status" value="1"/>
</dbReference>
<reference evidence="5 6" key="1">
    <citation type="journal article" date="1992" name="Lakartidningen">
        <title>[Penicillin V and not amoxicillin is the first choice preparation in acute otitis].</title>
        <authorList>
            <person name="Kamme C."/>
            <person name="Lundgren K."/>
            <person name="Prellner K."/>
        </authorList>
    </citation>
    <scope>NUCLEOTIDE SEQUENCE [LARGE SCALE GENOMIC DNA]</scope>
    <source>
        <strain evidence="5 6">PC3053II</strain>
    </source>
</reference>
<evidence type="ECO:0000256" key="2">
    <source>
        <dbReference type="ARBA" id="ARBA00023125"/>
    </source>
</evidence>
<evidence type="ECO:0000313" key="6">
    <source>
        <dbReference type="Proteomes" id="UP000322327"/>
    </source>
</evidence>
<dbReference type="InterPro" id="IPR037171">
    <property type="entry name" value="NagB/RpiA_transferase-like"/>
</dbReference>
<dbReference type="SMART" id="SM01134">
    <property type="entry name" value="DeoRC"/>
    <property type="match status" value="1"/>
</dbReference>
<feature type="domain" description="HTH deoR-type" evidence="4">
    <location>
        <begin position="3"/>
        <end position="58"/>
    </location>
</feature>
<gene>
    <name evidence="5" type="ORF">EPJ76_09085</name>
</gene>
<dbReference type="Proteomes" id="UP000322327">
    <property type="component" value="Unassembled WGS sequence"/>
</dbReference>
<keyword evidence="1" id="KW-0805">Transcription regulation</keyword>
<evidence type="ECO:0000256" key="1">
    <source>
        <dbReference type="ARBA" id="ARBA00023015"/>
    </source>
</evidence>
<keyword evidence="2" id="KW-0238">DNA-binding</keyword>
<organism evidence="5 6">
    <name type="scientific">Brachyspira aalborgi</name>
    <dbReference type="NCBI Taxonomy" id="29522"/>
    <lineage>
        <taxon>Bacteria</taxon>
        <taxon>Pseudomonadati</taxon>
        <taxon>Spirochaetota</taxon>
        <taxon>Spirochaetia</taxon>
        <taxon>Brachyspirales</taxon>
        <taxon>Brachyspiraceae</taxon>
        <taxon>Brachyspira</taxon>
    </lineage>
</organism>
<evidence type="ECO:0000259" key="4">
    <source>
        <dbReference type="PROSITE" id="PS51000"/>
    </source>
</evidence>
<dbReference type="GO" id="GO:0003677">
    <property type="term" value="F:DNA binding"/>
    <property type="evidence" value="ECO:0007669"/>
    <property type="project" value="UniProtKB-KW"/>
</dbReference>
<dbReference type="PROSITE" id="PS00894">
    <property type="entry name" value="HTH_DEOR_1"/>
    <property type="match status" value="1"/>
</dbReference>
<dbReference type="RefSeq" id="WP_147531400.1">
    <property type="nucleotide sequence ID" value="NZ_SAYI01000019.1"/>
</dbReference>
<dbReference type="InterPro" id="IPR014036">
    <property type="entry name" value="DeoR-like_C"/>
</dbReference>
<dbReference type="PANTHER" id="PTHR30363:SF46">
    <property type="entry name" value="LYSR FAMILY TRANSCRIPTIONAL REGULATOR"/>
    <property type="match status" value="1"/>
</dbReference>
<evidence type="ECO:0000256" key="3">
    <source>
        <dbReference type="ARBA" id="ARBA00023163"/>
    </source>
</evidence>
<dbReference type="SUPFAM" id="SSF100950">
    <property type="entry name" value="NagB/RpiA/CoA transferase-like"/>
    <property type="match status" value="1"/>
</dbReference>
<accession>A0A5C8FXR5</accession>
<dbReference type="Pfam" id="PF00455">
    <property type="entry name" value="DeoRC"/>
    <property type="match status" value="1"/>
</dbReference>
<keyword evidence="3" id="KW-0804">Transcription</keyword>
<dbReference type="SMART" id="SM00420">
    <property type="entry name" value="HTH_DEOR"/>
    <property type="match status" value="1"/>
</dbReference>
<dbReference type="Pfam" id="PF08220">
    <property type="entry name" value="HTH_DeoR"/>
    <property type="match status" value="1"/>
</dbReference>